<reference evidence="3 4" key="1">
    <citation type="submission" date="2018-03" db="EMBL/GenBank/DDBJ databases">
        <title>Genomic Encyclopedia of Archaeal and Bacterial Type Strains, Phase II (KMG-II): from individual species to whole genera.</title>
        <authorList>
            <person name="Goeker M."/>
        </authorList>
    </citation>
    <scope>NUCLEOTIDE SEQUENCE [LARGE SCALE GENOMIC DNA]</scope>
    <source>
        <strain evidence="3 4">DSM 45348</strain>
    </source>
</reference>
<accession>A0A2T0RQC5</accession>
<feature type="domain" description="Peptidase S33 tripeptidyl aminopeptidase-like C-terminal" evidence="2">
    <location>
        <begin position="180"/>
        <end position="242"/>
    </location>
</feature>
<evidence type="ECO:0000259" key="1">
    <source>
        <dbReference type="Pfam" id="PF00561"/>
    </source>
</evidence>
<dbReference type="SUPFAM" id="SSF53474">
    <property type="entry name" value="alpha/beta-Hydrolases"/>
    <property type="match status" value="1"/>
</dbReference>
<sequence>MSRWSTVARVRTHTRVPAEPGTGLPVLMLHGLAVSHRYLMPTADALAGRHPVLVPDLPGFGLSSKPPIAFDVSLHARFLSAWLDHHGLSGVAVAGHSFGAEVAAALAVLRPDAVAALVLASPTADPAARSRRGLAGRWCADLLAEDPRQAAILARDVWDARPWRVWATLGHSVHNRIEADLRRVAAPTLVLGGDRDPVAPLAWRTEVARLAGGVSVTLPGAAHNALTTAGPAAADAIATHLAAVTTAFRKAG</sequence>
<dbReference type="InterPro" id="IPR000073">
    <property type="entry name" value="AB_hydrolase_1"/>
</dbReference>
<evidence type="ECO:0000313" key="4">
    <source>
        <dbReference type="Proteomes" id="UP000239209"/>
    </source>
</evidence>
<dbReference type="InterPro" id="IPR050471">
    <property type="entry name" value="AB_hydrolase"/>
</dbReference>
<dbReference type="EMBL" id="PVZG01000015">
    <property type="protein sequence ID" value="PRY23378.1"/>
    <property type="molecule type" value="Genomic_DNA"/>
</dbReference>
<dbReference type="PRINTS" id="PR00111">
    <property type="entry name" value="ABHYDROLASE"/>
</dbReference>
<organism evidence="3 4">
    <name type="scientific">Pseudosporangium ferrugineum</name>
    <dbReference type="NCBI Taxonomy" id="439699"/>
    <lineage>
        <taxon>Bacteria</taxon>
        <taxon>Bacillati</taxon>
        <taxon>Actinomycetota</taxon>
        <taxon>Actinomycetes</taxon>
        <taxon>Micromonosporales</taxon>
        <taxon>Micromonosporaceae</taxon>
        <taxon>Pseudosporangium</taxon>
    </lineage>
</organism>
<evidence type="ECO:0000259" key="2">
    <source>
        <dbReference type="Pfam" id="PF08386"/>
    </source>
</evidence>
<keyword evidence="4" id="KW-1185">Reference proteome</keyword>
<dbReference type="RefSeq" id="WP_245908504.1">
    <property type="nucleotide sequence ID" value="NZ_PVZG01000015.1"/>
</dbReference>
<dbReference type="Proteomes" id="UP000239209">
    <property type="component" value="Unassembled WGS sequence"/>
</dbReference>
<evidence type="ECO:0000313" key="3">
    <source>
        <dbReference type="EMBL" id="PRY23378.1"/>
    </source>
</evidence>
<feature type="domain" description="AB hydrolase-1" evidence="1">
    <location>
        <begin position="25"/>
        <end position="124"/>
    </location>
</feature>
<dbReference type="Pfam" id="PF08386">
    <property type="entry name" value="Abhydrolase_4"/>
    <property type="match status" value="1"/>
</dbReference>
<dbReference type="InterPro" id="IPR029058">
    <property type="entry name" value="AB_hydrolase_fold"/>
</dbReference>
<dbReference type="Gene3D" id="3.40.50.1820">
    <property type="entry name" value="alpha/beta hydrolase"/>
    <property type="match status" value="1"/>
</dbReference>
<comment type="caution">
    <text evidence="3">The sequence shown here is derived from an EMBL/GenBank/DDBJ whole genome shotgun (WGS) entry which is preliminary data.</text>
</comment>
<protein>
    <submittedName>
        <fullName evidence="3">Pimeloyl-ACP methyl ester carboxylesterase</fullName>
    </submittedName>
</protein>
<dbReference type="PANTHER" id="PTHR43433:SF1">
    <property type="entry name" value="BLL5160 PROTEIN"/>
    <property type="match status" value="1"/>
</dbReference>
<dbReference type="Pfam" id="PF00561">
    <property type="entry name" value="Abhydrolase_1"/>
    <property type="match status" value="1"/>
</dbReference>
<dbReference type="PANTHER" id="PTHR43433">
    <property type="entry name" value="HYDROLASE, ALPHA/BETA FOLD FAMILY PROTEIN"/>
    <property type="match status" value="1"/>
</dbReference>
<proteinExistence type="predicted"/>
<gene>
    <name evidence="3" type="ORF">CLV70_115106</name>
</gene>
<dbReference type="InterPro" id="IPR013595">
    <property type="entry name" value="Pept_S33_TAP-like_C"/>
</dbReference>
<dbReference type="AlphaFoldDB" id="A0A2T0RQC5"/>
<dbReference type="GO" id="GO:0003824">
    <property type="term" value="F:catalytic activity"/>
    <property type="evidence" value="ECO:0007669"/>
    <property type="project" value="UniProtKB-ARBA"/>
</dbReference>
<name>A0A2T0RQC5_9ACTN</name>